<name>A0AA39IXH1_9AGAR</name>
<sequence length="463" mass="52518">MSSSQWHISVETVKSMALDMGKSLVEKSYIAESLAETMPFSLQYADIYTDIWCNQQSPFIKEPVLRDDPQDRIEVTVPETTWAFSDSPAVLEGILGRLGVRPFIRREYEVALYDIMKAKETGNPIIIVRDDGEEIHADLTQAEPTIGVKRVPEEELVGDRAQKRQHAGKVSGEHAADPPYYIGIEHSLEQYTNPFREEEAESQLAGFIVLGHTGIGKSIFLYYILLLRLQAKKPTILVLNPNVVTVFLQQGVFSVAIAHFDDVATLIPKSAWCLVDSNQELKQPPQFTIQSPFFIVQAASPIKDHIAWKDKTLGVWEYIMKPFSLPELIVGRNRGLRFYEHVSEIALQNHYERYTPSARVAYQFANHPDQCLRRINGRLHQLSFVHLKTLVDELPYDDLRVLDEDVLDSIVTVTVDIGDERCSPRASTPSRHLSELFIKRLQSSSTCSAGDLYFILLRILSCM</sequence>
<protein>
    <submittedName>
        <fullName evidence="1">Uncharacterized protein</fullName>
    </submittedName>
</protein>
<comment type="caution">
    <text evidence="1">The sequence shown here is derived from an EMBL/GenBank/DDBJ whole genome shotgun (WGS) entry which is preliminary data.</text>
</comment>
<evidence type="ECO:0000313" key="1">
    <source>
        <dbReference type="EMBL" id="KAK0431670.1"/>
    </source>
</evidence>
<dbReference type="PANTHER" id="PTHR33129">
    <property type="entry name" value="PROTEIN KINASE DOMAIN-CONTAINING PROTEIN-RELATED"/>
    <property type="match status" value="1"/>
</dbReference>
<accession>A0AA39IXH1</accession>
<dbReference type="EMBL" id="JAUEPT010000109">
    <property type="protein sequence ID" value="KAK0431670.1"/>
    <property type="molecule type" value="Genomic_DNA"/>
</dbReference>
<organism evidence="1 2">
    <name type="scientific">Armillaria borealis</name>
    <dbReference type="NCBI Taxonomy" id="47425"/>
    <lineage>
        <taxon>Eukaryota</taxon>
        <taxon>Fungi</taxon>
        <taxon>Dikarya</taxon>
        <taxon>Basidiomycota</taxon>
        <taxon>Agaricomycotina</taxon>
        <taxon>Agaricomycetes</taxon>
        <taxon>Agaricomycetidae</taxon>
        <taxon>Agaricales</taxon>
        <taxon>Marasmiineae</taxon>
        <taxon>Physalacriaceae</taxon>
        <taxon>Armillaria</taxon>
    </lineage>
</organism>
<gene>
    <name evidence="1" type="ORF">EV421DRAFT_1852858</name>
</gene>
<dbReference type="InterPro" id="IPR052980">
    <property type="entry name" value="Crinkler_effector"/>
</dbReference>
<keyword evidence="2" id="KW-1185">Reference proteome</keyword>
<dbReference type="AlphaFoldDB" id="A0AA39IXH1"/>
<dbReference type="Proteomes" id="UP001175226">
    <property type="component" value="Unassembled WGS sequence"/>
</dbReference>
<dbReference type="PANTHER" id="PTHR33129:SF1">
    <property type="entry name" value="ATP-BINDING PROTEIN"/>
    <property type="match status" value="1"/>
</dbReference>
<evidence type="ECO:0000313" key="2">
    <source>
        <dbReference type="Proteomes" id="UP001175226"/>
    </source>
</evidence>
<reference evidence="1" key="1">
    <citation type="submission" date="2023-06" db="EMBL/GenBank/DDBJ databases">
        <authorList>
            <consortium name="Lawrence Berkeley National Laboratory"/>
            <person name="Ahrendt S."/>
            <person name="Sahu N."/>
            <person name="Indic B."/>
            <person name="Wong-Bajracharya J."/>
            <person name="Merenyi Z."/>
            <person name="Ke H.-M."/>
            <person name="Monk M."/>
            <person name="Kocsube S."/>
            <person name="Drula E."/>
            <person name="Lipzen A."/>
            <person name="Balint B."/>
            <person name="Henrissat B."/>
            <person name="Andreopoulos B."/>
            <person name="Martin F.M."/>
            <person name="Harder C.B."/>
            <person name="Rigling D."/>
            <person name="Ford K.L."/>
            <person name="Foster G.D."/>
            <person name="Pangilinan J."/>
            <person name="Papanicolaou A."/>
            <person name="Barry K."/>
            <person name="LaButti K."/>
            <person name="Viragh M."/>
            <person name="Koriabine M."/>
            <person name="Yan M."/>
            <person name="Riley R."/>
            <person name="Champramary S."/>
            <person name="Plett K.L."/>
            <person name="Tsai I.J."/>
            <person name="Slot J."/>
            <person name="Sipos G."/>
            <person name="Plett J."/>
            <person name="Nagy L.G."/>
            <person name="Grigoriev I.V."/>
        </authorList>
    </citation>
    <scope>NUCLEOTIDE SEQUENCE</scope>
    <source>
        <strain evidence="1">FPL87.14</strain>
    </source>
</reference>
<proteinExistence type="predicted"/>